<evidence type="ECO:0000256" key="7">
    <source>
        <dbReference type="ARBA" id="ARBA00023136"/>
    </source>
</evidence>
<evidence type="ECO:0000256" key="1">
    <source>
        <dbReference type="ARBA" id="ARBA00004429"/>
    </source>
</evidence>
<comment type="similarity">
    <text evidence="8">Belongs to the TRAP transporter small permease family.</text>
</comment>
<dbReference type="EMBL" id="JACSPV010000002">
    <property type="protein sequence ID" value="MBD8003729.1"/>
    <property type="molecule type" value="Genomic_DNA"/>
</dbReference>
<keyword evidence="12" id="KW-1185">Reference proteome</keyword>
<feature type="transmembrane region" description="Helical" evidence="9">
    <location>
        <begin position="89"/>
        <end position="110"/>
    </location>
</feature>
<dbReference type="Proteomes" id="UP000648182">
    <property type="component" value="Unassembled WGS sequence"/>
</dbReference>
<keyword evidence="2" id="KW-0813">Transport</keyword>
<keyword evidence="5 9" id="KW-0812">Transmembrane</keyword>
<keyword evidence="7 9" id="KW-0472">Membrane</keyword>
<feature type="transmembrane region" description="Helical" evidence="9">
    <location>
        <begin position="130"/>
        <end position="153"/>
    </location>
</feature>
<evidence type="ECO:0000256" key="9">
    <source>
        <dbReference type="SAM" id="Phobius"/>
    </source>
</evidence>
<evidence type="ECO:0000256" key="4">
    <source>
        <dbReference type="ARBA" id="ARBA00022519"/>
    </source>
</evidence>
<feature type="transmembrane region" description="Helical" evidence="9">
    <location>
        <begin position="51"/>
        <end position="68"/>
    </location>
</feature>
<evidence type="ECO:0000313" key="11">
    <source>
        <dbReference type="EMBL" id="MBD8003729.1"/>
    </source>
</evidence>
<evidence type="ECO:0000256" key="2">
    <source>
        <dbReference type="ARBA" id="ARBA00022448"/>
    </source>
</evidence>
<dbReference type="Pfam" id="PF04290">
    <property type="entry name" value="DctQ"/>
    <property type="match status" value="1"/>
</dbReference>
<gene>
    <name evidence="11" type="ORF">H9631_01425</name>
</gene>
<evidence type="ECO:0000313" key="12">
    <source>
        <dbReference type="Proteomes" id="UP000648182"/>
    </source>
</evidence>
<keyword evidence="3" id="KW-1003">Cell membrane</keyword>
<dbReference type="InterPro" id="IPR055348">
    <property type="entry name" value="DctQ"/>
</dbReference>
<sequence length="165" mass="18472">MKLLNRLSDLIYQIEKLLAIAFCSAMLISLSAGVLYRYVLNSPLTWSDETAIFSLIWLTFIGGSMSIKRQDSAAVSIFMDKLKGRPRQALFGIGIAVLAAFLMYIFYLALTWLSSPNIAIQRSSSMGMPMIYAYVSIPVSFLFMMIHTIELFVNNFKSKEGGIEA</sequence>
<evidence type="ECO:0000259" key="10">
    <source>
        <dbReference type="Pfam" id="PF04290"/>
    </source>
</evidence>
<protein>
    <submittedName>
        <fullName evidence="11">TRAP transporter small permease</fullName>
    </submittedName>
</protein>
<feature type="domain" description="Tripartite ATP-independent periplasmic transporters DctQ component" evidence="10">
    <location>
        <begin position="26"/>
        <end position="157"/>
    </location>
</feature>
<name>A0ABR8VG25_9BACI</name>
<comment type="subcellular location">
    <subcellularLocation>
        <location evidence="1">Cell inner membrane</location>
        <topology evidence="1">Multi-pass membrane protein</topology>
    </subcellularLocation>
</comment>
<organism evidence="11 12">
    <name type="scientific">Bacillus norwichensis</name>
    <dbReference type="NCBI Taxonomy" id="2762217"/>
    <lineage>
        <taxon>Bacteria</taxon>
        <taxon>Bacillati</taxon>
        <taxon>Bacillota</taxon>
        <taxon>Bacilli</taxon>
        <taxon>Bacillales</taxon>
        <taxon>Bacillaceae</taxon>
        <taxon>Bacillus</taxon>
    </lineage>
</organism>
<reference evidence="11 12" key="1">
    <citation type="submission" date="2020-08" db="EMBL/GenBank/DDBJ databases">
        <title>A Genomic Blueprint of the Chicken Gut Microbiome.</title>
        <authorList>
            <person name="Gilroy R."/>
            <person name="Ravi A."/>
            <person name="Getino M."/>
            <person name="Pursley I."/>
            <person name="Horton D.L."/>
            <person name="Alikhan N.-F."/>
            <person name="Baker D."/>
            <person name="Gharbi K."/>
            <person name="Hall N."/>
            <person name="Watson M."/>
            <person name="Adriaenssens E.M."/>
            <person name="Foster-Nyarko E."/>
            <person name="Jarju S."/>
            <person name="Secka A."/>
            <person name="Antonio M."/>
            <person name="Oren A."/>
            <person name="Chaudhuri R."/>
            <person name="La Ragione R.M."/>
            <person name="Hildebrand F."/>
            <person name="Pallen M.J."/>
        </authorList>
    </citation>
    <scope>NUCLEOTIDE SEQUENCE [LARGE SCALE GENOMIC DNA]</scope>
    <source>
        <strain evidence="11 12">Sa1BUA2</strain>
    </source>
</reference>
<keyword evidence="6 9" id="KW-1133">Transmembrane helix</keyword>
<dbReference type="PANTHER" id="PTHR35011:SF2">
    <property type="entry name" value="2,3-DIKETO-L-GULONATE TRAP TRANSPORTER SMALL PERMEASE PROTEIN YIAM"/>
    <property type="match status" value="1"/>
</dbReference>
<comment type="caution">
    <text evidence="11">The sequence shown here is derived from an EMBL/GenBank/DDBJ whole genome shotgun (WGS) entry which is preliminary data.</text>
</comment>
<evidence type="ECO:0000256" key="5">
    <source>
        <dbReference type="ARBA" id="ARBA00022692"/>
    </source>
</evidence>
<keyword evidence="4" id="KW-0997">Cell inner membrane</keyword>
<accession>A0ABR8VG25</accession>
<proteinExistence type="inferred from homology"/>
<evidence type="ECO:0000256" key="6">
    <source>
        <dbReference type="ARBA" id="ARBA00022989"/>
    </source>
</evidence>
<evidence type="ECO:0000256" key="8">
    <source>
        <dbReference type="ARBA" id="ARBA00038436"/>
    </source>
</evidence>
<dbReference type="RefSeq" id="WP_191809475.1">
    <property type="nucleotide sequence ID" value="NZ_JACSPV010000002.1"/>
</dbReference>
<feature type="transmembrane region" description="Helical" evidence="9">
    <location>
        <begin position="20"/>
        <end position="39"/>
    </location>
</feature>
<dbReference type="InterPro" id="IPR007387">
    <property type="entry name" value="TRAP_DctQ"/>
</dbReference>
<evidence type="ECO:0000256" key="3">
    <source>
        <dbReference type="ARBA" id="ARBA00022475"/>
    </source>
</evidence>
<dbReference type="PANTHER" id="PTHR35011">
    <property type="entry name" value="2,3-DIKETO-L-GULONATE TRAP TRANSPORTER SMALL PERMEASE PROTEIN YIAM"/>
    <property type="match status" value="1"/>
</dbReference>